<evidence type="ECO:0000313" key="2">
    <source>
        <dbReference type="EMBL" id="DAD84929.1"/>
    </source>
</evidence>
<feature type="region of interest" description="Disordered" evidence="1">
    <location>
        <begin position="93"/>
        <end position="123"/>
    </location>
</feature>
<name>A0A8S5MRH6_9CAUD</name>
<sequence>MFEKEIKELFELAWRVSNETDYFVSFHITSHVHACDIDIMNSKWNPNRKKDGNYTIYFNSELLKKESAEQCKLAKAHLLRLLIDGRCPLNAGSDGAEASADNGTDNNGERASGGAEQEESIYS</sequence>
<protein>
    <submittedName>
        <fullName evidence="2">Uncharacterized protein</fullName>
    </submittedName>
</protein>
<organism evidence="2">
    <name type="scientific">Siphoviridae sp. ctouo22</name>
    <dbReference type="NCBI Taxonomy" id="2826463"/>
    <lineage>
        <taxon>Viruses</taxon>
        <taxon>Duplodnaviria</taxon>
        <taxon>Heunggongvirae</taxon>
        <taxon>Uroviricota</taxon>
        <taxon>Caudoviricetes</taxon>
    </lineage>
</organism>
<reference evidence="2" key="1">
    <citation type="journal article" date="2021" name="Proc. Natl. Acad. Sci. U.S.A.">
        <title>A Catalog of Tens of Thousands of Viruses from Human Metagenomes Reveals Hidden Associations with Chronic Diseases.</title>
        <authorList>
            <person name="Tisza M.J."/>
            <person name="Buck C.B."/>
        </authorList>
    </citation>
    <scope>NUCLEOTIDE SEQUENCE</scope>
    <source>
        <strain evidence="2">Ctouo22</strain>
    </source>
</reference>
<dbReference type="EMBL" id="BK014969">
    <property type="protein sequence ID" value="DAD84929.1"/>
    <property type="molecule type" value="Genomic_DNA"/>
</dbReference>
<proteinExistence type="predicted"/>
<accession>A0A8S5MRH6</accession>
<evidence type="ECO:0000256" key="1">
    <source>
        <dbReference type="SAM" id="MobiDB-lite"/>
    </source>
</evidence>